<sequence>MMMYLLLANFYLVIFYGFYYLSLRKETFFRWNRIYLLGGMVLAYTLPFMEYSAWHAYTGYRPYLPVIQANDTVVVQYTAAEEVNLTTATRQYILVYGYVAGCAVAFLLFAFRLLGTLRLLNGRSRGKAFSFFGAIRIDRALGGHELINRHEQVHVSEWHSIDILLIELVKIFNWFNPVVYRYERAIKLQHEYIADGKTAAGDDIGYAELLVSHAMGVERRLLANTFSDKRLLTSRISMLLRDKSPQQRLFRYVWLLPIVVGLAVFSIACNQSGGDNGKETEMTAATGLDTNDFRKALGQQVSYSKDALANNMQGMLAVAYEKVGNSFESIQFLNRLGHGQEAEVLRVMQQEEVERLAPEGKNMFTITFKIQGLASTDLSSPPPPMSPDHTQLGDLVIIGYAAEPPPPPPVDPRSAKTDKKAPEIVVIPKPKIQQHLTIKVEDTPQDAAAEEGSDALFQSVEVNPEPPGGLRAFMEYIGKNYDYPQEAIDQGVNGQVQVSFIINKDGSLTDLKLVRDLGYGTGDAAIRVLQKSANWSPGIQNGRPVRVAYTLPIRLNLQQ</sequence>
<comment type="similarity">
    <text evidence="2">Belongs to the TonB family.</text>
</comment>
<evidence type="ECO:0000256" key="6">
    <source>
        <dbReference type="ARBA" id="ARBA00022692"/>
    </source>
</evidence>
<dbReference type="RefSeq" id="WP_143053938.1">
    <property type="nucleotide sequence ID" value="NZ_FNZR01000009.1"/>
</dbReference>
<evidence type="ECO:0000313" key="13">
    <source>
        <dbReference type="Proteomes" id="UP000198916"/>
    </source>
</evidence>
<keyword evidence="3" id="KW-0813">Transport</keyword>
<keyword evidence="6 10" id="KW-0812">Transmembrane</keyword>
<dbReference type="GO" id="GO:0015031">
    <property type="term" value="P:protein transport"/>
    <property type="evidence" value="ECO:0007669"/>
    <property type="project" value="UniProtKB-KW"/>
</dbReference>
<dbReference type="Pfam" id="PF03544">
    <property type="entry name" value="TonB_C"/>
    <property type="match status" value="1"/>
</dbReference>
<dbReference type="PANTHER" id="PTHR33446">
    <property type="entry name" value="PROTEIN TONB-RELATED"/>
    <property type="match status" value="1"/>
</dbReference>
<feature type="transmembrane region" description="Helical" evidence="10">
    <location>
        <begin position="34"/>
        <end position="54"/>
    </location>
</feature>
<dbReference type="Gene3D" id="3.30.1150.10">
    <property type="match status" value="1"/>
</dbReference>
<gene>
    <name evidence="12" type="ORF">SAMN05421740_109172</name>
</gene>
<evidence type="ECO:0000256" key="1">
    <source>
        <dbReference type="ARBA" id="ARBA00004383"/>
    </source>
</evidence>
<evidence type="ECO:0000256" key="4">
    <source>
        <dbReference type="ARBA" id="ARBA00022475"/>
    </source>
</evidence>
<dbReference type="GO" id="GO:0098797">
    <property type="term" value="C:plasma membrane protein complex"/>
    <property type="evidence" value="ECO:0007669"/>
    <property type="project" value="TreeGrafter"/>
</dbReference>
<evidence type="ECO:0000313" key="12">
    <source>
        <dbReference type="EMBL" id="SEL75579.1"/>
    </source>
</evidence>
<dbReference type="STRING" id="332977.SAMN05421740_109172"/>
<evidence type="ECO:0000256" key="2">
    <source>
        <dbReference type="ARBA" id="ARBA00006555"/>
    </source>
</evidence>
<organism evidence="12 13">
    <name type="scientific">Parapedobacter koreensis</name>
    <dbReference type="NCBI Taxonomy" id="332977"/>
    <lineage>
        <taxon>Bacteria</taxon>
        <taxon>Pseudomonadati</taxon>
        <taxon>Bacteroidota</taxon>
        <taxon>Sphingobacteriia</taxon>
        <taxon>Sphingobacteriales</taxon>
        <taxon>Sphingobacteriaceae</taxon>
        <taxon>Parapedobacter</taxon>
    </lineage>
</organism>
<dbReference type="GO" id="GO:0055085">
    <property type="term" value="P:transmembrane transport"/>
    <property type="evidence" value="ECO:0007669"/>
    <property type="project" value="InterPro"/>
</dbReference>
<name>A0A1H7STB6_9SPHI</name>
<keyword evidence="8 10" id="KW-1133">Transmembrane helix</keyword>
<feature type="domain" description="TonB C-terminal" evidence="11">
    <location>
        <begin position="468"/>
        <end position="559"/>
    </location>
</feature>
<evidence type="ECO:0000259" key="11">
    <source>
        <dbReference type="PROSITE" id="PS52015"/>
    </source>
</evidence>
<protein>
    <submittedName>
        <fullName evidence="12">TonB family C-terminal domain-containing protein</fullName>
    </submittedName>
</protein>
<dbReference type="PANTHER" id="PTHR33446:SF2">
    <property type="entry name" value="PROTEIN TONB"/>
    <property type="match status" value="1"/>
</dbReference>
<evidence type="ECO:0000256" key="7">
    <source>
        <dbReference type="ARBA" id="ARBA00022927"/>
    </source>
</evidence>
<dbReference type="Proteomes" id="UP000198916">
    <property type="component" value="Unassembled WGS sequence"/>
</dbReference>
<keyword evidence="4" id="KW-1003">Cell membrane</keyword>
<feature type="transmembrane region" description="Helical" evidence="10">
    <location>
        <begin position="249"/>
        <end position="268"/>
    </location>
</feature>
<evidence type="ECO:0000256" key="8">
    <source>
        <dbReference type="ARBA" id="ARBA00022989"/>
    </source>
</evidence>
<dbReference type="NCBIfam" id="TIGR01352">
    <property type="entry name" value="tonB_Cterm"/>
    <property type="match status" value="1"/>
</dbReference>
<evidence type="ECO:0000256" key="5">
    <source>
        <dbReference type="ARBA" id="ARBA00022519"/>
    </source>
</evidence>
<feature type="transmembrane region" description="Helical" evidence="10">
    <location>
        <begin position="6"/>
        <end position="22"/>
    </location>
</feature>
<evidence type="ECO:0000256" key="10">
    <source>
        <dbReference type="SAM" id="Phobius"/>
    </source>
</evidence>
<accession>A0A1H7STB6</accession>
<feature type="transmembrane region" description="Helical" evidence="10">
    <location>
        <begin position="93"/>
        <end position="115"/>
    </location>
</feature>
<dbReference type="EMBL" id="FNZR01000009">
    <property type="protein sequence ID" value="SEL75579.1"/>
    <property type="molecule type" value="Genomic_DNA"/>
</dbReference>
<dbReference type="PROSITE" id="PS52015">
    <property type="entry name" value="TONB_CTD"/>
    <property type="match status" value="1"/>
</dbReference>
<proteinExistence type="inferred from homology"/>
<evidence type="ECO:0000256" key="9">
    <source>
        <dbReference type="ARBA" id="ARBA00023136"/>
    </source>
</evidence>
<dbReference type="InterPro" id="IPR051045">
    <property type="entry name" value="TonB-dependent_transducer"/>
</dbReference>
<comment type="subcellular location">
    <subcellularLocation>
        <location evidence="1">Cell inner membrane</location>
        <topology evidence="1">Single-pass membrane protein</topology>
        <orientation evidence="1">Periplasmic side</orientation>
    </subcellularLocation>
</comment>
<keyword evidence="7" id="KW-0653">Protein transport</keyword>
<dbReference type="InterPro" id="IPR037682">
    <property type="entry name" value="TonB_C"/>
</dbReference>
<evidence type="ECO:0000256" key="3">
    <source>
        <dbReference type="ARBA" id="ARBA00022448"/>
    </source>
</evidence>
<keyword evidence="5" id="KW-0997">Cell inner membrane</keyword>
<dbReference type="OrthoDB" id="649093at2"/>
<keyword evidence="13" id="KW-1185">Reference proteome</keyword>
<dbReference type="AlphaFoldDB" id="A0A1H7STB6"/>
<keyword evidence="9 10" id="KW-0472">Membrane</keyword>
<dbReference type="SUPFAM" id="SSF74653">
    <property type="entry name" value="TolA/TonB C-terminal domain"/>
    <property type="match status" value="1"/>
</dbReference>
<dbReference type="InterPro" id="IPR006260">
    <property type="entry name" value="TonB/TolA_C"/>
</dbReference>
<dbReference type="GO" id="GO:0031992">
    <property type="term" value="F:energy transducer activity"/>
    <property type="evidence" value="ECO:0007669"/>
    <property type="project" value="TreeGrafter"/>
</dbReference>
<reference evidence="13" key="1">
    <citation type="submission" date="2016-10" db="EMBL/GenBank/DDBJ databases">
        <authorList>
            <person name="Varghese N."/>
            <person name="Submissions S."/>
        </authorList>
    </citation>
    <scope>NUCLEOTIDE SEQUENCE [LARGE SCALE GENOMIC DNA]</scope>
    <source>
        <strain evidence="13">Jip14</strain>
    </source>
</reference>